<evidence type="ECO:0000256" key="4">
    <source>
        <dbReference type="ARBA" id="ARBA00022963"/>
    </source>
</evidence>
<dbReference type="FunFam" id="3.40.50.1820:FF:000057">
    <property type="entry name" value="Lipase"/>
    <property type="match status" value="1"/>
</dbReference>
<dbReference type="InterPro" id="IPR006693">
    <property type="entry name" value="AB_hydrolase_lipase"/>
</dbReference>
<evidence type="ECO:0000313" key="11">
    <source>
        <dbReference type="Proteomes" id="UP000801492"/>
    </source>
</evidence>
<accession>A0A8K0DJR7</accession>
<evidence type="ECO:0000256" key="2">
    <source>
        <dbReference type="ARBA" id="ARBA00022729"/>
    </source>
</evidence>
<feature type="active site" description="Charge relay system" evidence="8">
    <location>
        <position position="351"/>
    </location>
</feature>
<reference evidence="10" key="1">
    <citation type="submission" date="2019-08" db="EMBL/GenBank/DDBJ databases">
        <title>The genome of the North American firefly Photinus pyralis.</title>
        <authorList>
            <consortium name="Photinus pyralis genome working group"/>
            <person name="Fallon T.R."/>
            <person name="Sander Lower S.E."/>
            <person name="Weng J.-K."/>
        </authorList>
    </citation>
    <scope>NUCLEOTIDE SEQUENCE</scope>
    <source>
        <strain evidence="10">TRF0915ILg1</strain>
        <tissue evidence="10">Whole body</tissue>
    </source>
</reference>
<dbReference type="PIRSF" id="PIRSF000862">
    <property type="entry name" value="Steryl_ester_lip"/>
    <property type="match status" value="1"/>
</dbReference>
<dbReference type="Proteomes" id="UP000801492">
    <property type="component" value="Unassembled WGS sequence"/>
</dbReference>
<dbReference type="SUPFAM" id="SSF53474">
    <property type="entry name" value="alpha/beta-Hydrolases"/>
    <property type="match status" value="1"/>
</dbReference>
<dbReference type="AlphaFoldDB" id="A0A8K0DJR7"/>
<evidence type="ECO:0000256" key="6">
    <source>
        <dbReference type="ARBA" id="ARBA00023180"/>
    </source>
</evidence>
<dbReference type="OrthoDB" id="9974421at2759"/>
<keyword evidence="2" id="KW-0732">Signal</keyword>
<evidence type="ECO:0000256" key="5">
    <source>
        <dbReference type="ARBA" id="ARBA00023098"/>
    </source>
</evidence>
<dbReference type="EMBL" id="VTPC01001507">
    <property type="protein sequence ID" value="KAF2901735.1"/>
    <property type="molecule type" value="Genomic_DNA"/>
</dbReference>
<comment type="similarity">
    <text evidence="1 7">Belongs to the AB hydrolase superfamily. Lipase family.</text>
</comment>
<keyword evidence="3 7" id="KW-0378">Hydrolase</keyword>
<dbReference type="PANTHER" id="PTHR11005">
    <property type="entry name" value="LYSOSOMAL ACID LIPASE-RELATED"/>
    <property type="match status" value="1"/>
</dbReference>
<evidence type="ECO:0000256" key="3">
    <source>
        <dbReference type="ARBA" id="ARBA00022801"/>
    </source>
</evidence>
<keyword evidence="4 7" id="KW-0442">Lipid degradation</keyword>
<dbReference type="GO" id="GO:0016042">
    <property type="term" value="P:lipid catabolic process"/>
    <property type="evidence" value="ECO:0007669"/>
    <property type="project" value="UniProtKB-KW"/>
</dbReference>
<dbReference type="Gene3D" id="3.40.50.1820">
    <property type="entry name" value="alpha/beta hydrolase"/>
    <property type="match status" value="1"/>
</dbReference>
<protein>
    <recommendedName>
        <fullName evidence="7">Lipase</fullName>
    </recommendedName>
</protein>
<evidence type="ECO:0000256" key="7">
    <source>
        <dbReference type="PIRNR" id="PIRNR000862"/>
    </source>
</evidence>
<organism evidence="10 11">
    <name type="scientific">Ignelater luminosus</name>
    <name type="common">Cucubano</name>
    <name type="synonym">Pyrophorus luminosus</name>
    <dbReference type="NCBI Taxonomy" id="2038154"/>
    <lineage>
        <taxon>Eukaryota</taxon>
        <taxon>Metazoa</taxon>
        <taxon>Ecdysozoa</taxon>
        <taxon>Arthropoda</taxon>
        <taxon>Hexapoda</taxon>
        <taxon>Insecta</taxon>
        <taxon>Pterygota</taxon>
        <taxon>Neoptera</taxon>
        <taxon>Endopterygota</taxon>
        <taxon>Coleoptera</taxon>
        <taxon>Polyphaga</taxon>
        <taxon>Elateriformia</taxon>
        <taxon>Elateroidea</taxon>
        <taxon>Elateridae</taxon>
        <taxon>Agrypninae</taxon>
        <taxon>Pyrophorini</taxon>
        <taxon>Ignelater</taxon>
    </lineage>
</organism>
<dbReference type="GO" id="GO:0016788">
    <property type="term" value="F:hydrolase activity, acting on ester bonds"/>
    <property type="evidence" value="ECO:0007669"/>
    <property type="project" value="InterPro"/>
</dbReference>
<keyword evidence="5" id="KW-0443">Lipid metabolism</keyword>
<evidence type="ECO:0000313" key="10">
    <source>
        <dbReference type="EMBL" id="KAF2901735.1"/>
    </source>
</evidence>
<feature type="active site" description="Nucleophile" evidence="8">
    <location>
        <position position="144"/>
    </location>
</feature>
<keyword evidence="6" id="KW-0325">Glycoprotein</keyword>
<name>A0A8K0DJR7_IGNLU</name>
<keyword evidence="11" id="KW-1185">Reference proteome</keyword>
<sequence>MCIFCAQDEIITRRGYPVEIHNVTTEDGYIITVFQIPHGKNKSFTSKEQPRQPVFLLHGVGLNSETFINIGKKSLGFLLADAGYDVWLGNFRGTTYARNHTKLSIKESEFWNFSFHEMGTYDIPAQIDFVSDTTQQKIIYIGYSLGTTTAFIYGTTYPEIAEEKIKTFICLAPAVFLFGWRSPTKYLFPLWPYIKPVVELFTKGMLYLRQPNHLRSILCLPFPFQMETCQVIDMLTWGFNYEQNDPETLPVTLIQNSEATSTKTVSHMIQIATNGGKFNQFDYGRNKNKEIYGTPDPQIYDLSKFRVPVYLVRAENDLLITKEDVDKLNNSLPEKVKPYDVYVVKNPDFNHGDFVLARDVVSLLYNHILDIITKF</sequence>
<evidence type="ECO:0000256" key="1">
    <source>
        <dbReference type="ARBA" id="ARBA00010701"/>
    </source>
</evidence>
<evidence type="ECO:0000259" key="9">
    <source>
        <dbReference type="Pfam" id="PF04083"/>
    </source>
</evidence>
<evidence type="ECO:0000256" key="8">
    <source>
        <dbReference type="PIRSR" id="PIRSR000862-1"/>
    </source>
</evidence>
<feature type="active site" description="Charge relay system" evidence="8">
    <location>
        <position position="317"/>
    </location>
</feature>
<comment type="caution">
    <text evidence="10">The sequence shown here is derived from an EMBL/GenBank/DDBJ whole genome shotgun (WGS) entry which is preliminary data.</text>
</comment>
<dbReference type="InterPro" id="IPR025483">
    <property type="entry name" value="Lipase_euk"/>
</dbReference>
<proteinExistence type="inferred from homology"/>
<gene>
    <name evidence="10" type="ORF">ILUMI_04463</name>
</gene>
<dbReference type="Pfam" id="PF04083">
    <property type="entry name" value="Abhydro_lipase"/>
    <property type="match status" value="1"/>
</dbReference>
<feature type="domain" description="Partial AB-hydrolase lipase" evidence="9">
    <location>
        <begin position="9"/>
        <end position="69"/>
    </location>
</feature>
<dbReference type="InterPro" id="IPR029058">
    <property type="entry name" value="AB_hydrolase_fold"/>
</dbReference>